<name>A0A0D8LES4_MORMO</name>
<evidence type="ECO:0000313" key="3">
    <source>
        <dbReference type="Proteomes" id="UP000032582"/>
    </source>
</evidence>
<evidence type="ECO:0000313" key="2">
    <source>
        <dbReference type="EMBL" id="KJF79253.1"/>
    </source>
</evidence>
<keyword evidence="1" id="KW-0812">Transmembrane</keyword>
<dbReference type="Proteomes" id="UP000032582">
    <property type="component" value="Unassembled WGS sequence"/>
</dbReference>
<proteinExistence type="predicted"/>
<keyword evidence="1" id="KW-1133">Transmembrane helix</keyword>
<sequence length="80" mass="9180">MKKIIMLGVAMLVVGMVVLYPFFLSINSIYKVISKKDILEMSYGVVICLVMPMITCLCIDISLRGMYLHFFKKEKIKINV</sequence>
<organism evidence="2 3">
    <name type="scientific">Morganella morganii</name>
    <name type="common">Proteus morganii</name>
    <dbReference type="NCBI Taxonomy" id="582"/>
    <lineage>
        <taxon>Bacteria</taxon>
        <taxon>Pseudomonadati</taxon>
        <taxon>Pseudomonadota</taxon>
        <taxon>Gammaproteobacteria</taxon>
        <taxon>Enterobacterales</taxon>
        <taxon>Morganellaceae</taxon>
        <taxon>Morganella</taxon>
    </lineage>
</organism>
<dbReference type="PATRIC" id="fig|582.24.peg.175"/>
<keyword evidence="1" id="KW-0472">Membrane</keyword>
<feature type="transmembrane region" description="Helical" evidence="1">
    <location>
        <begin position="7"/>
        <end position="30"/>
    </location>
</feature>
<comment type="caution">
    <text evidence="2">The sequence shown here is derived from an EMBL/GenBank/DDBJ whole genome shotgun (WGS) entry which is preliminary data.</text>
</comment>
<reference evidence="2 3" key="1">
    <citation type="submission" date="2015-02" db="EMBL/GenBank/DDBJ databases">
        <title>Whole genome shotgun sequencing of cultured foodborne pathogen.</title>
        <authorList>
            <person name="Timme R."/>
            <person name="Allard M.W."/>
            <person name="Strain E."/>
            <person name="Evans P.S."/>
            <person name="Brown E."/>
        </authorList>
    </citation>
    <scope>NUCLEOTIDE SEQUENCE [LARGE SCALE GENOMIC DNA]</scope>
    <source>
        <strain evidence="2 3">GCSL-TSO-24</strain>
    </source>
</reference>
<feature type="transmembrane region" description="Helical" evidence="1">
    <location>
        <begin position="42"/>
        <end position="63"/>
    </location>
</feature>
<dbReference type="AlphaFoldDB" id="A0A0D8LES4"/>
<dbReference type="EMBL" id="JZSH01000002">
    <property type="protein sequence ID" value="KJF79253.1"/>
    <property type="molecule type" value="Genomic_DNA"/>
</dbReference>
<gene>
    <name evidence="2" type="ORF">UA45_00590</name>
</gene>
<protein>
    <submittedName>
        <fullName evidence="2">Uncharacterized protein</fullName>
    </submittedName>
</protein>
<evidence type="ECO:0000256" key="1">
    <source>
        <dbReference type="SAM" id="Phobius"/>
    </source>
</evidence>
<accession>A0A0D8LES4</accession>